<dbReference type="RefSeq" id="WP_099090449.1">
    <property type="nucleotide sequence ID" value="NZ_CP093217.1"/>
</dbReference>
<dbReference type="Proteomes" id="UP000223828">
    <property type="component" value="Unassembled WGS sequence"/>
</dbReference>
<keyword evidence="1" id="KW-0472">Membrane</keyword>
<proteinExistence type="predicted"/>
<dbReference type="OrthoDB" id="2417273at2"/>
<gene>
    <name evidence="2" type="ORF">BTJ66_08020</name>
    <name evidence="3" type="ORF">MNY58_04870</name>
</gene>
<feature type="transmembrane region" description="Helical" evidence="1">
    <location>
        <begin position="136"/>
        <end position="160"/>
    </location>
</feature>
<feature type="transmembrane region" description="Helical" evidence="1">
    <location>
        <begin position="166"/>
        <end position="184"/>
    </location>
</feature>
<name>A0A2C6WP17_9STAP</name>
<organism evidence="2 4">
    <name type="scientific">Staphylococcus edaphicus</name>
    <dbReference type="NCBI Taxonomy" id="1955013"/>
    <lineage>
        <taxon>Bacteria</taxon>
        <taxon>Bacillati</taxon>
        <taxon>Bacillota</taxon>
        <taxon>Bacilli</taxon>
        <taxon>Bacillales</taxon>
        <taxon>Staphylococcaceae</taxon>
        <taxon>Staphylococcus</taxon>
    </lineage>
</organism>
<reference evidence="2" key="1">
    <citation type="journal article" date="2017" name="Appl. Environ. Microbiol.">
        <title>Staphylococcus edaphicus sp. nov., isolated in Antarctica, harbours mecC gene and genomic islands with suspected role in adaptation to extreme environment.</title>
        <authorList>
            <person name="Pantucek R."/>
            <person name="Sedlacek I."/>
            <person name="Indrakova A."/>
            <person name="Vrbovska V."/>
            <person name="Maslanova I."/>
            <person name="Kovarovic V."/>
            <person name="Svec P."/>
            <person name="Kralova S."/>
            <person name="Kristofova L."/>
            <person name="Keklakova J."/>
            <person name="Petras P."/>
            <person name="Doskar J."/>
        </authorList>
    </citation>
    <scope>NUCLEOTIDE SEQUENCE</scope>
    <source>
        <strain evidence="2">CCM 8730</strain>
    </source>
</reference>
<evidence type="ECO:0000256" key="1">
    <source>
        <dbReference type="SAM" id="Phobius"/>
    </source>
</evidence>
<reference evidence="4" key="2">
    <citation type="submission" date="2017-10" db="EMBL/GenBank/DDBJ databases">
        <title>Staphylococcus edaphicus sp. nov., isolated in Antarctica, harbouring mecC gene and genomic islands essential in adaptation to extreme environment.</title>
        <authorList>
            <person name="Pantucek R."/>
            <person name="Sedlacek I."/>
            <person name="Indrakova A."/>
            <person name="Vrbovska V."/>
            <person name="Maslanova I."/>
            <person name="Kovarovic V."/>
            <person name="Svec P."/>
            <person name="Kralova S."/>
            <person name="Kristofova L."/>
            <person name="Keklakova J."/>
            <person name="Petras P."/>
            <person name="Doskar J."/>
        </authorList>
    </citation>
    <scope>NUCLEOTIDE SEQUENCE [LARGE SCALE GENOMIC DNA]</scope>
    <source>
        <strain evidence="4">CCM 5085</strain>
    </source>
</reference>
<reference evidence="2" key="3">
    <citation type="submission" date="2017-10" db="EMBL/GenBank/DDBJ databases">
        <authorList>
            <person name="Vrbovska V."/>
            <person name="Kovarovic V."/>
            <person name="Indrakova A."/>
        </authorList>
    </citation>
    <scope>NUCLEOTIDE SEQUENCE</scope>
    <source>
        <strain evidence="2">CCM 8730</strain>
    </source>
</reference>
<keyword evidence="1" id="KW-1133">Transmembrane helix</keyword>
<dbReference type="Proteomes" id="UP001056588">
    <property type="component" value="Chromosome"/>
</dbReference>
<feature type="transmembrane region" description="Helical" evidence="1">
    <location>
        <begin position="100"/>
        <end position="124"/>
    </location>
</feature>
<reference evidence="3" key="4">
    <citation type="submission" date="2022-03" db="EMBL/GenBank/DDBJ databases">
        <title>Complete Genome Sequence of Staphylococcus edaphicus strain CCM 8731.</title>
        <authorList>
            <person name="Rimmer C.O."/>
            <person name="Thomas J.C."/>
        </authorList>
    </citation>
    <scope>NUCLEOTIDE SEQUENCE</scope>
    <source>
        <strain evidence="3">CCM 8731</strain>
    </source>
</reference>
<keyword evidence="5" id="KW-1185">Reference proteome</keyword>
<dbReference type="EMBL" id="CP093217">
    <property type="protein sequence ID" value="UQW82429.1"/>
    <property type="molecule type" value="Genomic_DNA"/>
</dbReference>
<evidence type="ECO:0000313" key="4">
    <source>
        <dbReference type="Proteomes" id="UP000223828"/>
    </source>
</evidence>
<feature type="transmembrane region" description="Helical" evidence="1">
    <location>
        <begin position="27"/>
        <end position="49"/>
    </location>
</feature>
<sequence>MIDSIISYFINTPYLIKHAYHRLKPKWMWLVIPFIASAIVLLIMMMIFNMNGIEEIKQARGFFRLAAVTSFAYMWIAIYQSYNTFKHDYFTGKLFNLNPIFQNVIIALLFGLTMFISLVMIVLATPVNIESSILSILFFVVMSIIFMVVISTLLGLIAIMQNKLNMTYFVVSIIMFFIVPIVFIPNTNTTLIVHILMLNPLYYLIEGISQSVVLGALSLNNIPHHIYYILCLAILCVIIYALYRYIAHKKYAYAMNHTQQVSEHRSDEQDYKSDE</sequence>
<evidence type="ECO:0000313" key="5">
    <source>
        <dbReference type="Proteomes" id="UP001056588"/>
    </source>
</evidence>
<feature type="transmembrane region" description="Helical" evidence="1">
    <location>
        <begin position="61"/>
        <end position="80"/>
    </location>
</feature>
<feature type="transmembrane region" description="Helical" evidence="1">
    <location>
        <begin position="196"/>
        <end position="219"/>
    </location>
</feature>
<accession>A0A2C6WP17</accession>
<keyword evidence="1" id="KW-0812">Transmembrane</keyword>
<dbReference type="EMBL" id="MRZN01000011">
    <property type="protein sequence ID" value="PHK49544.1"/>
    <property type="molecule type" value="Genomic_DNA"/>
</dbReference>
<protein>
    <submittedName>
        <fullName evidence="2">Sugar ABC transporter permease</fullName>
    </submittedName>
</protein>
<evidence type="ECO:0000313" key="3">
    <source>
        <dbReference type="EMBL" id="UQW82429.1"/>
    </source>
</evidence>
<dbReference type="AlphaFoldDB" id="A0A2C6WP17"/>
<feature type="transmembrane region" description="Helical" evidence="1">
    <location>
        <begin position="225"/>
        <end position="243"/>
    </location>
</feature>
<evidence type="ECO:0000313" key="2">
    <source>
        <dbReference type="EMBL" id="PHK49544.1"/>
    </source>
</evidence>